<dbReference type="GO" id="GO:0010181">
    <property type="term" value="F:FMN binding"/>
    <property type="evidence" value="ECO:0007669"/>
    <property type="project" value="InterPro"/>
</dbReference>
<dbReference type="Gene3D" id="2.40.30.10">
    <property type="entry name" value="Translation factors"/>
    <property type="match status" value="1"/>
</dbReference>
<dbReference type="PRINTS" id="PR00369">
    <property type="entry name" value="FLAVODOXIN"/>
</dbReference>
<feature type="domain" description="Flavodoxin-like" evidence="7">
    <location>
        <begin position="239"/>
        <end position="377"/>
    </location>
</feature>
<dbReference type="AlphaFoldDB" id="A0A833UCG4"/>
<dbReference type="InterPro" id="IPR001433">
    <property type="entry name" value="OxRdtase_FAD/NAD-bd"/>
</dbReference>
<dbReference type="GO" id="GO:0050660">
    <property type="term" value="F:flavin adenine dinucleotide binding"/>
    <property type="evidence" value="ECO:0007669"/>
    <property type="project" value="TreeGrafter"/>
</dbReference>
<dbReference type="Pfam" id="PF03929">
    <property type="entry name" value="PepSY_TM"/>
    <property type="match status" value="1"/>
</dbReference>
<dbReference type="Gene3D" id="3.40.50.80">
    <property type="entry name" value="Nucleotide-binding domain of ferredoxin-NADP reductase (FNR) module"/>
    <property type="match status" value="1"/>
</dbReference>
<dbReference type="EMBL" id="WNDP01000052">
    <property type="protein sequence ID" value="KAF1024813.1"/>
    <property type="molecule type" value="Genomic_DNA"/>
</dbReference>
<keyword evidence="6" id="KW-1133">Transmembrane helix</keyword>
<dbReference type="InterPro" id="IPR017927">
    <property type="entry name" value="FAD-bd_FR_type"/>
</dbReference>
<gene>
    <name evidence="9" type="primary">cysJ</name>
    <name evidence="9" type="ORF">GAK29_02309</name>
</gene>
<feature type="transmembrane region" description="Helical" evidence="6">
    <location>
        <begin position="187"/>
        <end position="211"/>
    </location>
</feature>
<dbReference type="InterPro" id="IPR001709">
    <property type="entry name" value="Flavoprot_Pyr_Nucl_cyt_Rdtase"/>
</dbReference>
<dbReference type="PROSITE" id="PS50902">
    <property type="entry name" value="FLAVODOXIN_LIKE"/>
    <property type="match status" value="1"/>
</dbReference>
<evidence type="ECO:0000256" key="2">
    <source>
        <dbReference type="ARBA" id="ARBA00022643"/>
    </source>
</evidence>
<protein>
    <recommendedName>
        <fullName evidence="4">NADPH--hemoprotein reductase</fullName>
        <ecNumber evidence="4">1.6.2.4</ecNumber>
    </recommendedName>
</protein>
<dbReference type="GO" id="GO:0005829">
    <property type="term" value="C:cytosol"/>
    <property type="evidence" value="ECO:0007669"/>
    <property type="project" value="TreeGrafter"/>
</dbReference>
<organism evidence="9 10">
    <name type="scientific">Acinetobacter bereziniae</name>
    <name type="common">Acinetobacter genomosp. 10</name>
    <dbReference type="NCBI Taxonomy" id="106648"/>
    <lineage>
        <taxon>Bacteria</taxon>
        <taxon>Pseudomonadati</taxon>
        <taxon>Pseudomonadota</taxon>
        <taxon>Gammaproteobacteria</taxon>
        <taxon>Moraxellales</taxon>
        <taxon>Moraxellaceae</taxon>
        <taxon>Acinetobacter</taxon>
    </lineage>
</organism>
<dbReference type="SUPFAM" id="SSF52218">
    <property type="entry name" value="Flavoproteins"/>
    <property type="match status" value="1"/>
</dbReference>
<dbReference type="EC" id="1.6.2.4" evidence="4"/>
<dbReference type="SUPFAM" id="SSF52343">
    <property type="entry name" value="Ferredoxin reductase-like, C-terminal NADP-linked domain"/>
    <property type="match status" value="1"/>
</dbReference>
<sequence length="693" mass="78838">MVGTWVVIFYLLLACTGLYWSYDWWRDGMFKVMGVERPQPEMQAPRMGEAKGLQGNATAPQQQARTTSSNPPAQGREHARGGQRESKEGLKPEQIQQVLTQTWSGFNSKINRDYSTLTISIPKKADGKVELTFVDAIPQHERARNKATYDYQTAQIEKIELYESKPLNEKIMGSMLPVHRGSFFGPVFQFIIMLAALAMPLFFITGWMLYLKRRKQKKLTLAVKQSGSAIQIDPNATPWLIAYATQTGVSEQLAWRTAISLQEAHQPTTVKSVQQLSEDDLKQAKQVLWIVSTYGTGEAPDLASHFEKKLMSKSLDLSHLQYAVLALGSQEYPDTYCSFGHRIDSWLKQSGAQQLFTTVEVNNGSNNDIQLWNNALVQATKLDLQTMSIDKVFDQWHLSKRELINPESLGAPAFNIELQACHETIWQAGDIAEIQTGNSPERIQQFLDKYQVHADTQVDSLEQSIQTVLWDRDLTVEVEPFANMEHLLEQLPTLPTREYSIASIPSQQVLRLVVRQQRDAQGELGLGSGWLTTHLKLRDKVALRIRNNDSFHLITDNRPIICIGNGTGIAGLMSLIHARVRLDYTENWLIFGERQQAHDYFFKETIQSWQNTAMLQRIDLAFSRDQAEKVYVHHKLRDHADEVRKWIANDAVIYVCGSIDGMASDVDQALIEILGQDTVEQLRLDGRYRRDVY</sequence>
<evidence type="ECO:0000256" key="3">
    <source>
        <dbReference type="ARBA" id="ARBA00022982"/>
    </source>
</evidence>
<dbReference type="InterPro" id="IPR017938">
    <property type="entry name" value="Riboflavin_synthase-like_b-brl"/>
</dbReference>
<dbReference type="Pfam" id="PF00175">
    <property type="entry name" value="NAD_binding_1"/>
    <property type="match status" value="1"/>
</dbReference>
<dbReference type="SUPFAM" id="SSF63380">
    <property type="entry name" value="Riboflavin synthase domain-like"/>
    <property type="match status" value="1"/>
</dbReference>
<dbReference type="PANTHER" id="PTHR19384:SF17">
    <property type="entry name" value="NADPH--CYTOCHROME P450 REDUCTASE"/>
    <property type="match status" value="1"/>
</dbReference>
<comment type="caution">
    <text evidence="9">The sequence shown here is derived from an EMBL/GenBank/DDBJ whole genome shotgun (WGS) entry which is preliminary data.</text>
</comment>
<accession>A0A833UCG4</accession>
<dbReference type="PANTHER" id="PTHR19384">
    <property type="entry name" value="NITRIC OXIDE SYNTHASE-RELATED"/>
    <property type="match status" value="1"/>
</dbReference>
<feature type="compositionally biased region" description="Polar residues" evidence="5">
    <location>
        <begin position="55"/>
        <end position="72"/>
    </location>
</feature>
<dbReference type="Gene3D" id="3.40.50.360">
    <property type="match status" value="1"/>
</dbReference>
<evidence type="ECO:0000313" key="9">
    <source>
        <dbReference type="EMBL" id="KAF1024813.1"/>
    </source>
</evidence>
<keyword evidence="3" id="KW-0249">Electron transport</keyword>
<keyword evidence="2" id="KW-0288">FMN</keyword>
<name>A0A833UCG4_ACIBZ</name>
<feature type="transmembrane region" description="Helical" evidence="6">
    <location>
        <begin position="5"/>
        <end position="22"/>
    </location>
</feature>
<evidence type="ECO:0000256" key="5">
    <source>
        <dbReference type="SAM" id="MobiDB-lite"/>
    </source>
</evidence>
<dbReference type="PRINTS" id="PR00371">
    <property type="entry name" value="FPNCR"/>
</dbReference>
<evidence type="ECO:0000256" key="6">
    <source>
        <dbReference type="SAM" id="Phobius"/>
    </source>
</evidence>
<evidence type="ECO:0000256" key="1">
    <source>
        <dbReference type="ARBA" id="ARBA00022630"/>
    </source>
</evidence>
<dbReference type="CDD" id="cd06200">
    <property type="entry name" value="SiR_like1"/>
    <property type="match status" value="1"/>
</dbReference>
<reference evidence="10" key="1">
    <citation type="journal article" date="2020" name="MBio">
        <title>Horizontal gene transfer to a defensive symbiont with a reduced genome amongst a multipartite beetle microbiome.</title>
        <authorList>
            <person name="Waterworth S.C."/>
            <person name="Florez L.V."/>
            <person name="Rees E.R."/>
            <person name="Hertweck C."/>
            <person name="Kaltenpoth M."/>
            <person name="Kwan J.C."/>
        </authorList>
    </citation>
    <scope>NUCLEOTIDE SEQUENCE [LARGE SCALE GENOMIC DNA]</scope>
</reference>
<evidence type="ECO:0000313" key="10">
    <source>
        <dbReference type="Proteomes" id="UP000490535"/>
    </source>
</evidence>
<dbReference type="Pfam" id="PF00258">
    <property type="entry name" value="Flavodoxin_1"/>
    <property type="match status" value="1"/>
</dbReference>
<evidence type="ECO:0000259" key="7">
    <source>
        <dbReference type="PROSITE" id="PS50902"/>
    </source>
</evidence>
<keyword evidence="3" id="KW-0813">Transport</keyword>
<keyword evidence="1" id="KW-0285">Flavoprotein</keyword>
<keyword evidence="6" id="KW-0812">Transmembrane</keyword>
<dbReference type="Proteomes" id="UP000490535">
    <property type="component" value="Unassembled WGS sequence"/>
</dbReference>
<feature type="compositionally biased region" description="Basic and acidic residues" evidence="5">
    <location>
        <begin position="75"/>
        <end position="91"/>
    </location>
</feature>
<dbReference type="InterPro" id="IPR039261">
    <property type="entry name" value="FNR_nucleotide-bd"/>
</dbReference>
<evidence type="ECO:0000259" key="8">
    <source>
        <dbReference type="PROSITE" id="PS51384"/>
    </source>
</evidence>
<evidence type="ECO:0000256" key="4">
    <source>
        <dbReference type="ARBA" id="ARBA00023797"/>
    </source>
</evidence>
<dbReference type="InterPro" id="IPR029039">
    <property type="entry name" value="Flavoprotein-like_sf"/>
</dbReference>
<keyword evidence="6" id="KW-0472">Membrane</keyword>
<dbReference type="PROSITE" id="PS51384">
    <property type="entry name" value="FAD_FR"/>
    <property type="match status" value="1"/>
</dbReference>
<dbReference type="InterPro" id="IPR001094">
    <property type="entry name" value="Flavdoxin-like"/>
</dbReference>
<dbReference type="InterPro" id="IPR008254">
    <property type="entry name" value="Flavodoxin/NO_synth"/>
</dbReference>
<dbReference type="GO" id="GO:0003958">
    <property type="term" value="F:NADPH-hemoprotein reductase activity"/>
    <property type="evidence" value="ECO:0007669"/>
    <property type="project" value="UniProtKB-EC"/>
</dbReference>
<feature type="domain" description="FAD-binding FR-type" evidence="8">
    <location>
        <begin position="391"/>
        <end position="554"/>
    </location>
</feature>
<proteinExistence type="predicted"/>
<feature type="region of interest" description="Disordered" evidence="5">
    <location>
        <begin position="41"/>
        <end position="93"/>
    </location>
</feature>
<dbReference type="InterPro" id="IPR005625">
    <property type="entry name" value="PepSY-ass_TM"/>
</dbReference>